<dbReference type="EMBL" id="CP011974">
    <property type="protein sequence ID" value="AKO92267.1"/>
    <property type="molecule type" value="Genomic_DNA"/>
</dbReference>
<dbReference type="PATRIC" id="fig|135735.6.peg.1923"/>
<name>A0A0H4KDT9_9BACI</name>
<dbReference type="RefSeq" id="WP_019395326.1">
    <property type="nucleotide sequence ID" value="NZ_ALIM01000049.1"/>
</dbReference>
<evidence type="ECO:0000313" key="2">
    <source>
        <dbReference type="Proteomes" id="UP000036202"/>
    </source>
</evidence>
<reference evidence="2" key="2">
    <citation type="submission" date="2015-06" db="EMBL/GenBank/DDBJ databases">
        <title>Genome Sequence of Bacillus endophyticus and Analysis of its Companion Mechanism in the Ketogulonigenium vulgare-Bacillus strain Consortium.</title>
        <authorList>
            <person name="Jia N."/>
            <person name="Du J."/>
            <person name="Ding M.-Z."/>
            <person name="Gao F."/>
            <person name="Yuan Y.-J."/>
        </authorList>
    </citation>
    <scope>NUCLEOTIDE SEQUENCE [LARGE SCALE GENOMIC DNA]</scope>
    <source>
        <strain evidence="2">Hbe603</strain>
    </source>
</reference>
<accession>A0A0H4KDT9</accession>
<proteinExistence type="predicted"/>
<accession>A0A1X7E192</accession>
<dbReference type="KEGG" id="beo:BEH_09285"/>
<organism evidence="1 2">
    <name type="scientific">Priestia filamentosa</name>
    <dbReference type="NCBI Taxonomy" id="1402861"/>
    <lineage>
        <taxon>Bacteria</taxon>
        <taxon>Bacillati</taxon>
        <taxon>Bacillota</taxon>
        <taxon>Bacilli</taxon>
        <taxon>Bacillales</taxon>
        <taxon>Bacillaceae</taxon>
        <taxon>Priestia</taxon>
    </lineage>
</organism>
<dbReference type="GeneID" id="93701001"/>
<evidence type="ECO:0000313" key="1">
    <source>
        <dbReference type="EMBL" id="AKO92267.1"/>
    </source>
</evidence>
<reference evidence="1 2" key="1">
    <citation type="journal article" date="2015" name="PLoS ONE">
        <title>Genome Sequence of Bacillus endophyticus and Analysis of Its Companion Mechanism in the Ketogulonigenium vulgare-Bacillus Strain Consortium.</title>
        <authorList>
            <person name="Jia N."/>
            <person name="Du J."/>
            <person name="Ding M.Z."/>
            <person name="Gao F."/>
            <person name="Yuan Y.J."/>
        </authorList>
    </citation>
    <scope>NUCLEOTIDE SEQUENCE [LARGE SCALE GENOMIC DNA]</scope>
    <source>
        <strain evidence="1 2">Hbe603</strain>
    </source>
</reference>
<keyword evidence="2" id="KW-1185">Reference proteome</keyword>
<dbReference type="AlphaFoldDB" id="A0A0H4KDT9"/>
<dbReference type="Proteomes" id="UP000036202">
    <property type="component" value="Chromosome"/>
</dbReference>
<gene>
    <name evidence="1" type="ORF">BEH_09285</name>
</gene>
<sequence>MTENGEVKDCKVKALRNKLAKLMSLSADALYYLKISYNHLYPSAVSISSRQVALELLSRAYRLKETIEDTYYYFLSEKNKRLLEAFIQKFEMFDHEFLDSFAVEDTMHHTRQYHKELEDLYMTLSHEIYAEASV</sequence>
<protein>
    <submittedName>
        <fullName evidence="1">Uncharacterized protein</fullName>
    </submittedName>
</protein>